<feature type="transmembrane region" description="Helical" evidence="8">
    <location>
        <begin position="119"/>
        <end position="145"/>
    </location>
</feature>
<organism evidence="9">
    <name type="scientific">marine sediment metagenome</name>
    <dbReference type="NCBI Taxonomy" id="412755"/>
    <lineage>
        <taxon>unclassified sequences</taxon>
        <taxon>metagenomes</taxon>
        <taxon>ecological metagenomes</taxon>
    </lineage>
</organism>
<dbReference type="InterPro" id="IPR011989">
    <property type="entry name" value="ARM-like"/>
</dbReference>
<reference evidence="9" key="1">
    <citation type="journal article" date="2015" name="Nature">
        <title>Complex archaea that bridge the gap between prokaryotes and eukaryotes.</title>
        <authorList>
            <person name="Spang A."/>
            <person name="Saw J.H."/>
            <person name="Jorgensen S.L."/>
            <person name="Zaremba-Niedzwiedzka K."/>
            <person name="Martijn J."/>
            <person name="Lind A.E."/>
            <person name="van Eijk R."/>
            <person name="Schleper C."/>
            <person name="Guy L."/>
            <person name="Ettema T.J."/>
        </authorList>
    </citation>
    <scope>NUCLEOTIDE SEQUENCE</scope>
</reference>
<feature type="transmembrane region" description="Helical" evidence="8">
    <location>
        <begin position="407"/>
        <end position="425"/>
    </location>
</feature>
<accession>A0A0F9U015</accession>
<dbReference type="Gene3D" id="1.20.1250.20">
    <property type="entry name" value="MFS general substrate transporter like domains"/>
    <property type="match status" value="1"/>
</dbReference>
<keyword evidence="4" id="KW-0547">Nucleotide-binding</keyword>
<proteinExistence type="predicted"/>
<dbReference type="CDD" id="cd06174">
    <property type="entry name" value="MFS"/>
    <property type="match status" value="1"/>
</dbReference>
<feature type="transmembrane region" description="Helical" evidence="8">
    <location>
        <begin position="384"/>
        <end position="400"/>
    </location>
</feature>
<keyword evidence="2" id="KW-0813">Transport</keyword>
<feature type="transmembrane region" description="Helical" evidence="8">
    <location>
        <begin position="61"/>
        <end position="80"/>
    </location>
</feature>
<protein>
    <recommendedName>
        <fullName evidence="10">ADP,ATP carrier protein</fullName>
    </recommendedName>
</protein>
<keyword evidence="6 8" id="KW-1133">Transmembrane helix</keyword>
<dbReference type="GO" id="GO:0005524">
    <property type="term" value="F:ATP binding"/>
    <property type="evidence" value="ECO:0007669"/>
    <property type="project" value="UniProtKB-KW"/>
</dbReference>
<dbReference type="PANTHER" id="PTHR43596">
    <property type="entry name" value="ADP,ATP CARRIER PROTEIN"/>
    <property type="match status" value="1"/>
</dbReference>
<evidence type="ECO:0000256" key="1">
    <source>
        <dbReference type="ARBA" id="ARBA00004141"/>
    </source>
</evidence>
<dbReference type="PANTHER" id="PTHR43596:SF1">
    <property type="entry name" value="ADP,ATP CARRIER PROTEIN"/>
    <property type="match status" value="1"/>
</dbReference>
<evidence type="ECO:0000256" key="5">
    <source>
        <dbReference type="ARBA" id="ARBA00022840"/>
    </source>
</evidence>
<gene>
    <name evidence="9" type="ORF">LCGC14_0667470</name>
</gene>
<evidence type="ECO:0000313" key="9">
    <source>
        <dbReference type="EMBL" id="KKN46978.1"/>
    </source>
</evidence>
<dbReference type="InterPro" id="IPR016024">
    <property type="entry name" value="ARM-type_fold"/>
</dbReference>
<feature type="transmembrane region" description="Helical" evidence="8">
    <location>
        <begin position="312"/>
        <end position="340"/>
    </location>
</feature>
<dbReference type="GO" id="GO:0005471">
    <property type="term" value="F:ATP:ADP antiporter activity"/>
    <property type="evidence" value="ECO:0007669"/>
    <property type="project" value="InterPro"/>
</dbReference>
<dbReference type="SUPFAM" id="SSF48371">
    <property type="entry name" value="ARM repeat"/>
    <property type="match status" value="1"/>
</dbReference>
<comment type="caution">
    <text evidence="9">The sequence shown here is derived from an EMBL/GenBank/DDBJ whole genome shotgun (WGS) entry which is preliminary data.</text>
</comment>
<evidence type="ECO:0000256" key="6">
    <source>
        <dbReference type="ARBA" id="ARBA00022989"/>
    </source>
</evidence>
<dbReference type="EMBL" id="LAZR01001301">
    <property type="protein sequence ID" value="KKN46978.1"/>
    <property type="molecule type" value="Genomic_DNA"/>
</dbReference>
<feature type="transmembrane region" description="Helical" evidence="8">
    <location>
        <begin position="157"/>
        <end position="175"/>
    </location>
</feature>
<evidence type="ECO:0008006" key="10">
    <source>
        <dbReference type="Google" id="ProtNLM"/>
    </source>
</evidence>
<dbReference type="AlphaFoldDB" id="A0A0F9U015"/>
<dbReference type="InterPro" id="IPR036259">
    <property type="entry name" value="MFS_trans_sf"/>
</dbReference>
<feature type="transmembrane region" description="Helical" evidence="8">
    <location>
        <begin position="187"/>
        <end position="205"/>
    </location>
</feature>
<comment type="subcellular location">
    <subcellularLocation>
        <location evidence="1">Membrane</location>
        <topology evidence="1">Multi-pass membrane protein</topology>
    </subcellularLocation>
</comment>
<keyword evidence="5" id="KW-0067">ATP-binding</keyword>
<keyword evidence="7 8" id="KW-0472">Membrane</keyword>
<evidence type="ECO:0000256" key="2">
    <source>
        <dbReference type="ARBA" id="ARBA00022448"/>
    </source>
</evidence>
<sequence>MAKNSLHKILSRFADVRPEESSTSVLLFFYFFMITSSAYIIKLVKISDFLEKLSSRRLPYAYLLTAILIGFFVTLNLRLLRVMKRHVYISISLAFFIVSLLVFWLLFTQGRNWLPLAYWNWISMVFWFWADIFLVTSVTQFWILINDIYNPRQAKRLIGFLVSGGLLGGVAGALLTSLSKIVGTENLLLICPFMLGVCLVIVNRVHRIIQSEKKEEAKPSEVRKKPKIGYGKSFSLLRKNRHLVLLAGIMAVAIIVTTLIDFQFNYFIEDAYPDKDARTAFLGIFFAVFLVFSNLLHVFSTSRILKKFGIRVALLVAPFFLLVFSGAIFIFPFALIYWALIIKGTDKSLAHSLNQSVRELLYIPIPPEIKYKAKVFIDMFVNKFAKGIAALLILLVFSVLSFEIKYISIIAIIFILIWIILNILITKEYVNIVKRNLELKWHDADKFVAEKIDIDMTKLVFDTLESKKRSSVLYAMNLFDLVKKEKLSSKLKKIISYKSDEVRASSMDSLFEVDGEVLIPETDDSLDEESLDVQVKEIMSLNVYQDLMKDHLDKIVIEEGNEEEVSRMEAAKVMGIMEPTTSVIHNLSKLLRDKSPEVVSYALESAGKLKKREFVPFIIQNLKNPSIQRVASKALVEYGVKIIGTLKDYLGDPGEDMRLRKAIPDILAQTGAQRAAEVLALELKKESRDVESEIISAMYRMRSEKPQIHFREQVVVPQVIREIKESYMILKEINDLKASEKKEFLVKDLENNLARSLKYIFELLSLIYPREDIIKAYQNITTGTKKAIDYSIELLDNIVRKEIMEVFLPLIEDIPFEDKVKKGRKMLKILEKIELSEA</sequence>
<keyword evidence="3 8" id="KW-0812">Transmembrane</keyword>
<feature type="transmembrane region" description="Helical" evidence="8">
    <location>
        <begin position="87"/>
        <end position="107"/>
    </location>
</feature>
<dbReference type="Pfam" id="PF03219">
    <property type="entry name" value="TLC"/>
    <property type="match status" value="1"/>
</dbReference>
<dbReference type="SUPFAM" id="SSF103473">
    <property type="entry name" value="MFS general substrate transporter"/>
    <property type="match status" value="1"/>
</dbReference>
<dbReference type="Gene3D" id="1.25.10.10">
    <property type="entry name" value="Leucine-rich Repeat Variant"/>
    <property type="match status" value="1"/>
</dbReference>
<evidence type="ECO:0000256" key="7">
    <source>
        <dbReference type="ARBA" id="ARBA00023136"/>
    </source>
</evidence>
<evidence type="ECO:0000256" key="4">
    <source>
        <dbReference type="ARBA" id="ARBA00022741"/>
    </source>
</evidence>
<feature type="transmembrane region" description="Helical" evidence="8">
    <location>
        <begin position="21"/>
        <end position="41"/>
    </location>
</feature>
<evidence type="ECO:0000256" key="3">
    <source>
        <dbReference type="ARBA" id="ARBA00022692"/>
    </source>
</evidence>
<name>A0A0F9U015_9ZZZZ</name>
<evidence type="ECO:0000256" key="8">
    <source>
        <dbReference type="SAM" id="Phobius"/>
    </source>
</evidence>
<feature type="transmembrane region" description="Helical" evidence="8">
    <location>
        <begin position="280"/>
        <end position="300"/>
    </location>
</feature>
<dbReference type="InterPro" id="IPR004667">
    <property type="entry name" value="ADP_ATP_car_bac_type"/>
</dbReference>
<dbReference type="GO" id="GO:0016020">
    <property type="term" value="C:membrane"/>
    <property type="evidence" value="ECO:0007669"/>
    <property type="project" value="UniProtKB-SubCell"/>
</dbReference>
<feature type="transmembrane region" description="Helical" evidence="8">
    <location>
        <begin position="242"/>
        <end position="260"/>
    </location>
</feature>